<dbReference type="InParanoid" id="A0A6J2VPN7"/>
<evidence type="ECO:0000313" key="3">
    <source>
        <dbReference type="RefSeq" id="XP_030634042.1"/>
    </source>
</evidence>
<dbReference type="GO" id="GO:0000711">
    <property type="term" value="P:meiotic DNA repair synthesis"/>
    <property type="evidence" value="ECO:0007669"/>
    <property type="project" value="TreeGrafter"/>
</dbReference>
<dbReference type="Pfam" id="PF05483">
    <property type="entry name" value="SCP-1"/>
    <property type="match status" value="1"/>
</dbReference>
<dbReference type="PANTHER" id="PTHR46918:SF1">
    <property type="entry name" value="SYNAPTONEMAL COMPLEX PROTEIN 1"/>
    <property type="match status" value="1"/>
</dbReference>
<protein>
    <submittedName>
        <fullName evidence="3">Synaptonemal complex protein 1</fullName>
    </submittedName>
</protein>
<dbReference type="GO" id="GO:0003690">
    <property type="term" value="F:double-stranded DNA binding"/>
    <property type="evidence" value="ECO:0007669"/>
    <property type="project" value="TreeGrafter"/>
</dbReference>
<dbReference type="AlphaFoldDB" id="A0A6J2VPN7"/>
<dbReference type="GO" id="GO:0001673">
    <property type="term" value="C:male germ cell nucleus"/>
    <property type="evidence" value="ECO:0007669"/>
    <property type="project" value="TreeGrafter"/>
</dbReference>
<evidence type="ECO:0000256" key="1">
    <source>
        <dbReference type="SAM" id="Coils"/>
    </source>
</evidence>
<organism evidence="2 3">
    <name type="scientific">Chanos chanos</name>
    <name type="common">Milkfish</name>
    <name type="synonym">Mugil chanos</name>
    <dbReference type="NCBI Taxonomy" id="29144"/>
    <lineage>
        <taxon>Eukaryota</taxon>
        <taxon>Metazoa</taxon>
        <taxon>Chordata</taxon>
        <taxon>Craniata</taxon>
        <taxon>Vertebrata</taxon>
        <taxon>Euteleostomi</taxon>
        <taxon>Actinopterygii</taxon>
        <taxon>Neopterygii</taxon>
        <taxon>Teleostei</taxon>
        <taxon>Ostariophysi</taxon>
        <taxon>Gonorynchiformes</taxon>
        <taxon>Chanidae</taxon>
        <taxon>Chanos</taxon>
    </lineage>
</organism>
<dbReference type="InterPro" id="IPR008827">
    <property type="entry name" value="SYCP1"/>
</dbReference>
<dbReference type="GO" id="GO:0000802">
    <property type="term" value="C:transverse filament"/>
    <property type="evidence" value="ECO:0007669"/>
    <property type="project" value="TreeGrafter"/>
</dbReference>
<sequence length="387" mass="45119">MERDRPFSFKLLLPPRTKSGPLNAVKPQEFSMDSTCDIVAASQGHNKGLDKESSLLYPSTNMVISTKSIKTDAAKRVAVSPVEREETTLTSRQLYSKLLEEAEKIKSWKLKTDSDISQKDRTLQENKRTIETQRKAIQELQFGNESLSMKLEDQIHENEELQNKNNAAWNLCNILKETFERSAEKMNLFESEREETHHLFMQNHNEIQRMTTAFEQLCLQAEAEHQEMVKVREDLQIFEDLKIKLENEINMKQEKVAMLQTKLSDKDNELSKILLKLQEAQESCSRLHETINQLWEESKNVQNKHKEELKKLQDEVLTKSTSEAQLNEESQYDKLVQEKDAELDEKRRKEAEMLTSKTSLAQLEQEIVTLKKQINVPRKDKIQQVLC</sequence>
<dbReference type="GO" id="GO:0000801">
    <property type="term" value="C:central element"/>
    <property type="evidence" value="ECO:0007669"/>
    <property type="project" value="TreeGrafter"/>
</dbReference>
<dbReference type="PANTHER" id="PTHR46918">
    <property type="entry name" value="SYNAPTONEMAL COMPLEX PROTEIN 1"/>
    <property type="match status" value="1"/>
</dbReference>
<dbReference type="GO" id="GO:0051026">
    <property type="term" value="P:chiasma assembly"/>
    <property type="evidence" value="ECO:0007669"/>
    <property type="project" value="TreeGrafter"/>
</dbReference>
<dbReference type="Proteomes" id="UP000504632">
    <property type="component" value="Chromosome 6"/>
</dbReference>
<gene>
    <name evidence="3" type="primary">sycp1</name>
</gene>
<proteinExistence type="predicted"/>
<keyword evidence="1" id="KW-0175">Coiled coil</keyword>
<dbReference type="CTD" id="6847"/>
<reference evidence="3" key="1">
    <citation type="submission" date="2025-08" db="UniProtKB">
        <authorList>
            <consortium name="RefSeq"/>
        </authorList>
    </citation>
    <scope>IDENTIFICATION</scope>
</reference>
<dbReference type="GeneID" id="115815224"/>
<dbReference type="RefSeq" id="XP_030634042.1">
    <property type="nucleotide sequence ID" value="XM_030778182.1"/>
</dbReference>
<dbReference type="OrthoDB" id="10064612at2759"/>
<name>A0A6J2VPN7_CHACN</name>
<evidence type="ECO:0000313" key="2">
    <source>
        <dbReference type="Proteomes" id="UP000504632"/>
    </source>
</evidence>
<accession>A0A6J2VPN7</accession>
<feature type="coiled-coil region" evidence="1">
    <location>
        <begin position="228"/>
        <end position="373"/>
    </location>
</feature>
<keyword evidence="2" id="KW-1185">Reference proteome</keyword>
<dbReference type="GO" id="GO:0051878">
    <property type="term" value="P:lateral element assembly"/>
    <property type="evidence" value="ECO:0007669"/>
    <property type="project" value="TreeGrafter"/>
</dbReference>